<organism evidence="2 3">
    <name type="scientific">Chionoecetes opilio</name>
    <name type="common">Atlantic snow crab</name>
    <name type="synonym">Cancer opilio</name>
    <dbReference type="NCBI Taxonomy" id="41210"/>
    <lineage>
        <taxon>Eukaryota</taxon>
        <taxon>Metazoa</taxon>
        <taxon>Ecdysozoa</taxon>
        <taxon>Arthropoda</taxon>
        <taxon>Crustacea</taxon>
        <taxon>Multicrustacea</taxon>
        <taxon>Malacostraca</taxon>
        <taxon>Eumalacostraca</taxon>
        <taxon>Eucarida</taxon>
        <taxon>Decapoda</taxon>
        <taxon>Pleocyemata</taxon>
        <taxon>Brachyura</taxon>
        <taxon>Eubrachyura</taxon>
        <taxon>Majoidea</taxon>
        <taxon>Majidae</taxon>
        <taxon>Chionoecetes</taxon>
    </lineage>
</organism>
<evidence type="ECO:0000256" key="1">
    <source>
        <dbReference type="SAM" id="MobiDB-lite"/>
    </source>
</evidence>
<reference evidence="2" key="1">
    <citation type="submission" date="2020-07" db="EMBL/GenBank/DDBJ databases">
        <title>The High-quality genome of the commercially important snow crab, Chionoecetes opilio.</title>
        <authorList>
            <person name="Jeong J.-H."/>
            <person name="Ryu S."/>
        </authorList>
    </citation>
    <scope>NUCLEOTIDE SEQUENCE</scope>
    <source>
        <strain evidence="2">MADBK_172401_WGS</strain>
        <tissue evidence="2">Digestive gland</tissue>
    </source>
</reference>
<dbReference type="AlphaFoldDB" id="A0A8J4XVL1"/>
<name>A0A8J4XVL1_CHIOP</name>
<dbReference type="Proteomes" id="UP000770661">
    <property type="component" value="Unassembled WGS sequence"/>
</dbReference>
<accession>A0A8J4XVL1</accession>
<comment type="caution">
    <text evidence="2">The sequence shown here is derived from an EMBL/GenBank/DDBJ whole genome shotgun (WGS) entry which is preliminary data.</text>
</comment>
<keyword evidence="3" id="KW-1185">Reference proteome</keyword>
<proteinExistence type="predicted"/>
<gene>
    <name evidence="2" type="ORF">GWK47_015100</name>
</gene>
<evidence type="ECO:0000313" key="3">
    <source>
        <dbReference type="Proteomes" id="UP000770661"/>
    </source>
</evidence>
<sequence length="191" mass="20628">MPIRRQRLNIVSAWPQRSERISVSNSAGGPWDAKTRDGPLPERTGGTVSLIIISGIGCAPTCSPVRQVGSGNGKKSMAAAVFSALRHCRSRIQLVGMSSTHCINTGAAETGACVLIEQNWGKTCCIFACRHSYPGAGGTCGVRPCSWCSSSPDHLLFKTLSKPRWESIDREDFGTESMVEDWRLCLEDVQG</sequence>
<dbReference type="EMBL" id="JACEEZ010020946">
    <property type="protein sequence ID" value="KAG0713934.1"/>
    <property type="molecule type" value="Genomic_DNA"/>
</dbReference>
<protein>
    <submittedName>
        <fullName evidence="2">Uncharacterized protein</fullName>
    </submittedName>
</protein>
<evidence type="ECO:0000313" key="2">
    <source>
        <dbReference type="EMBL" id="KAG0713934.1"/>
    </source>
</evidence>
<feature type="region of interest" description="Disordered" evidence="1">
    <location>
        <begin position="21"/>
        <end position="40"/>
    </location>
</feature>